<dbReference type="PROSITE" id="PS01124">
    <property type="entry name" value="HTH_ARAC_FAMILY_2"/>
    <property type="match status" value="1"/>
</dbReference>
<gene>
    <name evidence="5" type="ORF">KDD17_04330</name>
</gene>
<evidence type="ECO:0000256" key="3">
    <source>
        <dbReference type="ARBA" id="ARBA00023163"/>
    </source>
</evidence>
<dbReference type="Pfam" id="PF12833">
    <property type="entry name" value="HTH_18"/>
    <property type="match status" value="1"/>
</dbReference>
<reference evidence="5" key="1">
    <citation type="submission" date="2021-04" db="EMBL/GenBank/DDBJ databases">
        <title>Complete genome sequence for Sulfitobacter sp. strain JK7-1.</title>
        <authorList>
            <person name="Park S.-J."/>
        </authorList>
    </citation>
    <scope>NUCLEOTIDE SEQUENCE</scope>
    <source>
        <strain evidence="5">JK7-1</strain>
    </source>
</reference>
<dbReference type="InterPro" id="IPR020449">
    <property type="entry name" value="Tscrpt_reg_AraC-type_HTH"/>
</dbReference>
<keyword evidence="1" id="KW-0805">Transcription regulation</keyword>
<feature type="domain" description="HTH araC/xylS-type" evidence="4">
    <location>
        <begin position="1"/>
        <end position="65"/>
    </location>
</feature>
<dbReference type="AlphaFoldDB" id="A0A975JFX0"/>
<dbReference type="KEGG" id="sual:KDD17_04330"/>
<evidence type="ECO:0000313" key="6">
    <source>
        <dbReference type="Proteomes" id="UP000683291"/>
    </source>
</evidence>
<accession>A0A975JFX0</accession>
<name>A0A975JFX0_9RHOB</name>
<sequence length="68" mass="7658">MSADPGAAPNALVRQRRLLEAKRLLEYTRLGVAEIAHRSGFRDPSFFSRSFRSAFGLSPKAYRAARDF</sequence>
<dbReference type="InterPro" id="IPR018062">
    <property type="entry name" value="HTH_AraC-typ_CS"/>
</dbReference>
<evidence type="ECO:0000256" key="1">
    <source>
        <dbReference type="ARBA" id="ARBA00023015"/>
    </source>
</evidence>
<keyword evidence="2" id="KW-0238">DNA-binding</keyword>
<evidence type="ECO:0000259" key="4">
    <source>
        <dbReference type="PROSITE" id="PS01124"/>
    </source>
</evidence>
<dbReference type="Gene3D" id="1.10.10.60">
    <property type="entry name" value="Homeodomain-like"/>
    <property type="match status" value="1"/>
</dbReference>
<keyword evidence="3" id="KW-0804">Transcription</keyword>
<dbReference type="PANTHER" id="PTHR43280:SF32">
    <property type="entry name" value="TRANSCRIPTIONAL REGULATORY PROTEIN"/>
    <property type="match status" value="1"/>
</dbReference>
<keyword evidence="6" id="KW-1185">Reference proteome</keyword>
<dbReference type="Proteomes" id="UP000683291">
    <property type="component" value="Chromosome 1"/>
</dbReference>
<dbReference type="EMBL" id="CP073581">
    <property type="protein sequence ID" value="QUJ77250.1"/>
    <property type="molecule type" value="Genomic_DNA"/>
</dbReference>
<protein>
    <submittedName>
        <fullName evidence="5">Helix-turn-helix transcriptional regulator</fullName>
    </submittedName>
</protein>
<dbReference type="SUPFAM" id="SSF46689">
    <property type="entry name" value="Homeodomain-like"/>
    <property type="match status" value="1"/>
</dbReference>
<organism evidence="5 6">
    <name type="scientific">Sulfitobacter albidus</name>
    <dbReference type="NCBI Taxonomy" id="2829501"/>
    <lineage>
        <taxon>Bacteria</taxon>
        <taxon>Pseudomonadati</taxon>
        <taxon>Pseudomonadota</taxon>
        <taxon>Alphaproteobacteria</taxon>
        <taxon>Rhodobacterales</taxon>
        <taxon>Roseobacteraceae</taxon>
        <taxon>Sulfitobacter</taxon>
    </lineage>
</organism>
<proteinExistence type="predicted"/>
<dbReference type="PANTHER" id="PTHR43280">
    <property type="entry name" value="ARAC-FAMILY TRANSCRIPTIONAL REGULATOR"/>
    <property type="match status" value="1"/>
</dbReference>
<dbReference type="InterPro" id="IPR009057">
    <property type="entry name" value="Homeodomain-like_sf"/>
</dbReference>
<dbReference type="GO" id="GO:0043565">
    <property type="term" value="F:sequence-specific DNA binding"/>
    <property type="evidence" value="ECO:0007669"/>
    <property type="project" value="InterPro"/>
</dbReference>
<evidence type="ECO:0000256" key="2">
    <source>
        <dbReference type="ARBA" id="ARBA00023125"/>
    </source>
</evidence>
<dbReference type="PROSITE" id="PS00041">
    <property type="entry name" value="HTH_ARAC_FAMILY_1"/>
    <property type="match status" value="1"/>
</dbReference>
<dbReference type="SMART" id="SM00342">
    <property type="entry name" value="HTH_ARAC"/>
    <property type="match status" value="1"/>
</dbReference>
<dbReference type="PRINTS" id="PR00032">
    <property type="entry name" value="HTHARAC"/>
</dbReference>
<dbReference type="GO" id="GO:0003700">
    <property type="term" value="F:DNA-binding transcription factor activity"/>
    <property type="evidence" value="ECO:0007669"/>
    <property type="project" value="InterPro"/>
</dbReference>
<evidence type="ECO:0000313" key="5">
    <source>
        <dbReference type="EMBL" id="QUJ77250.1"/>
    </source>
</evidence>
<dbReference type="InterPro" id="IPR018060">
    <property type="entry name" value="HTH_AraC"/>
</dbReference>